<evidence type="ECO:0000256" key="1">
    <source>
        <dbReference type="ARBA" id="ARBA00022737"/>
    </source>
</evidence>
<dbReference type="PANTHER" id="PTHR46082:SF11">
    <property type="entry name" value="AAA+ ATPASE DOMAIN-CONTAINING PROTEIN-RELATED"/>
    <property type="match status" value="1"/>
</dbReference>
<dbReference type="Gene3D" id="3.40.50.1580">
    <property type="entry name" value="Nucleoside phosphorylase domain"/>
    <property type="match status" value="1"/>
</dbReference>
<dbReference type="InterPro" id="IPR035994">
    <property type="entry name" value="Nucleoside_phosphorylase_sf"/>
</dbReference>
<sequence>MTILTVENTAAYLMFDEVHPRLDAIDNDDNFYTLGRIGRHNVVLMSPSRAGTEAASHAATNMARTFKNIRFVFLIGVGGGAPLAPVGEDSDKHDLMLGDVVVSFQENERDRGYGYVMQHDCGKHLGSGELEIRSYVRKPQAEIINAIRGWKMEHMRNSTNLERYLLESVEKAKKLKKREYKAYKFPGRENDKLYAAEDLSISSRPPNEHCQNRSLPLVTRLQREDNNPVVHYGLIASGNSVMGDGRKRDELRDKFGVMCFEMEAAGLMNEFPCLVLRGISDYSDDHKNDDWKPWASMTASAAAKDLLSVIQPRAVNMAKTIIEIIGSEVIPVVNEIRSGVEKGNCRSGEWLRDEESFQNWLEEDPLSRVLWVHGKHGVGKSVLCAMTIQHMINKHGESSVIYAFIHQSQQVPARCILLHLASQLLNTIQLPSDATEVPEYLKDFLEIDGFDIMMVKKFLVTLLTHRPDIPTTYIFIDGLDERDYFDSAQGTEGRSNKQENDFLISTLVRIATTATNPNSVRLWFSSQETVDIREIFENFGVNTIEVTTKKTLKDIKRYLNSARPETLRHIDYSETSSLALEDSIDSIFPEVTVPLSDMTFLWAHSVYQEIEEVRDGREIREIFNSVPRDINGRYEMIIDQIKRKPLQTASTRSPWPIWQTNHQQNIRSEDLPNRWDVLKSYDKSAGRLTTIERGFREIMSPDSLLFYAAKYWHEHFDTGHDREVLNGKKDSTPKKPAAEDLDTITKFLQSSNFLTCIQVQSLYVEGHFFQSYDSLTDLVDSVKRTLPNWVCRLSADNLGPTLSGIYCQLKKFLSEWGELLEVGPSIQAYGNGPMDRCLWQTLGEKNFLSQQSSRYSHMVLQKNGCSGLNAICGTKIERLPLGINGENFVSIALCMCVSRNVCEVSVDTLGIQGPDVAAEFNSEVSGTAKNKDSFRFTDEAKKALFNLDLSQSQSNIDYYGRWASGHFPIIPNYRCIPPPDTITVFEEESLIRVGSIFFNMPIIESSNGAIELEKAEGGICIDLWEDVRSRGRYSVASRRRTFIRKRLPLGSDRSESLFDSDREFDRNSSVSSGDESWRYEEALSSDRDAGQIAYLDSEEEESWLDRRNDLLDDDTLEDMYSMLSEAGYSDNEFESELGCDVADHLSISYTCTSDGFDSDEEYRTRNTIPNKFRTSDTPDYQELEGLPKNYFDKKLIAPIVFSNRRFRVQDCERKRYSCKERCDEMLHDNYYYCPACSSEISDESYTICYKCEERGRWCLNRDHQLYDMRHGKAVTVIANNHFTAHNRIAVFDKAASIPKLLFTFQQKPSQVLYDSYPAIHPSQPLIAWPLNGKEILLANFETRAWRKQDIEIEGKEAVPICVDVSFSSCGTLLRVAKVEGVKRIVQQSKNADTDEGVLDEAKQLSLNLHVVMIEVSPPKPIAVPPKPVCITSVNLGFCERYLIKTSPFTFTWSDDKLYVSVSSSRLRVYQVGILRSPNINTPTSTAEIGGGEPHDPDCGTQYNLGTVKTLKEIIFLPRSARNRKVQYLPPKKAGDPSTVIIGPQPNGSQPASIVLSLTEEDIGGWLSLKEKDLAGEVLLNPRLQRKGMYEEFDVTEDCDFVPISDDRW</sequence>
<accession>A0A7C8JP28</accession>
<feature type="domain" description="Nucleoside phosphorylase" evidence="2">
    <location>
        <begin position="217"/>
        <end position="294"/>
    </location>
</feature>
<evidence type="ECO:0000313" key="5">
    <source>
        <dbReference type="Proteomes" id="UP000480548"/>
    </source>
</evidence>
<organism evidence="4 5">
    <name type="scientific">Orbilia oligospora</name>
    <name type="common">Nematode-trapping fungus</name>
    <name type="synonym">Arthrobotrys oligospora</name>
    <dbReference type="NCBI Taxonomy" id="2813651"/>
    <lineage>
        <taxon>Eukaryota</taxon>
        <taxon>Fungi</taxon>
        <taxon>Dikarya</taxon>
        <taxon>Ascomycota</taxon>
        <taxon>Pezizomycotina</taxon>
        <taxon>Orbiliomycetes</taxon>
        <taxon>Orbiliales</taxon>
        <taxon>Orbiliaceae</taxon>
        <taxon>Orbilia</taxon>
    </lineage>
</organism>
<dbReference type="SUPFAM" id="SSF53167">
    <property type="entry name" value="Purine and uridine phosphorylases"/>
    <property type="match status" value="1"/>
</dbReference>
<dbReference type="InterPro" id="IPR000845">
    <property type="entry name" value="Nucleoside_phosphorylase_d"/>
</dbReference>
<dbReference type="Pfam" id="PF01048">
    <property type="entry name" value="PNP_UDP_1"/>
    <property type="match status" value="1"/>
</dbReference>
<evidence type="ECO:0000259" key="3">
    <source>
        <dbReference type="Pfam" id="PF24883"/>
    </source>
</evidence>
<feature type="domain" description="Nephrocystin 3-like N-terminal" evidence="3">
    <location>
        <begin position="347"/>
        <end position="483"/>
    </location>
</feature>
<dbReference type="PANTHER" id="PTHR46082">
    <property type="entry name" value="ATP/GTP-BINDING PROTEIN-RELATED"/>
    <property type="match status" value="1"/>
</dbReference>
<dbReference type="InterPro" id="IPR027417">
    <property type="entry name" value="P-loop_NTPase"/>
</dbReference>
<reference evidence="4 5" key="1">
    <citation type="submission" date="2019-06" db="EMBL/GenBank/DDBJ databases">
        <authorList>
            <person name="Palmer J.M."/>
        </authorList>
    </citation>
    <scope>NUCLEOTIDE SEQUENCE [LARGE SCALE GENOMIC DNA]</scope>
    <source>
        <strain evidence="4 5">TWF703</strain>
    </source>
</reference>
<proteinExistence type="predicted"/>
<evidence type="ECO:0000259" key="2">
    <source>
        <dbReference type="Pfam" id="PF01048"/>
    </source>
</evidence>
<dbReference type="Gene3D" id="3.40.50.300">
    <property type="entry name" value="P-loop containing nucleotide triphosphate hydrolases"/>
    <property type="match status" value="1"/>
</dbReference>
<comment type="caution">
    <text evidence="4">The sequence shown here is derived from an EMBL/GenBank/DDBJ whole genome shotgun (WGS) entry which is preliminary data.</text>
</comment>
<dbReference type="Proteomes" id="UP000480548">
    <property type="component" value="Unassembled WGS sequence"/>
</dbReference>
<evidence type="ECO:0000313" key="4">
    <source>
        <dbReference type="EMBL" id="KAF3136668.1"/>
    </source>
</evidence>
<dbReference type="InterPro" id="IPR053137">
    <property type="entry name" value="NLR-like"/>
</dbReference>
<dbReference type="SUPFAM" id="SSF52540">
    <property type="entry name" value="P-loop containing nucleoside triphosphate hydrolases"/>
    <property type="match status" value="1"/>
</dbReference>
<dbReference type="InterPro" id="IPR056884">
    <property type="entry name" value="NPHP3-like_N"/>
</dbReference>
<protein>
    <submittedName>
        <fullName evidence="4">Uncharacterized protein</fullName>
    </submittedName>
</protein>
<name>A0A7C8JP28_ORBOL</name>
<dbReference type="EMBL" id="WIQZ01000028">
    <property type="protein sequence ID" value="KAF3136668.1"/>
    <property type="molecule type" value="Genomic_DNA"/>
</dbReference>
<dbReference type="Pfam" id="PF24883">
    <property type="entry name" value="NPHP3_N"/>
    <property type="match status" value="1"/>
</dbReference>
<gene>
    <name evidence="4" type="ORF">TWF703_005382</name>
</gene>
<dbReference type="GO" id="GO:0003824">
    <property type="term" value="F:catalytic activity"/>
    <property type="evidence" value="ECO:0007669"/>
    <property type="project" value="InterPro"/>
</dbReference>
<dbReference type="GO" id="GO:0009116">
    <property type="term" value="P:nucleoside metabolic process"/>
    <property type="evidence" value="ECO:0007669"/>
    <property type="project" value="InterPro"/>
</dbReference>
<keyword evidence="1" id="KW-0677">Repeat</keyword>